<name>A0A6S7G7S1_PARCT</name>
<dbReference type="PROSITE" id="PS50011">
    <property type="entry name" value="PROTEIN_KINASE_DOM"/>
    <property type="match status" value="1"/>
</dbReference>
<dbReference type="InterPro" id="IPR000719">
    <property type="entry name" value="Prot_kinase_dom"/>
</dbReference>
<keyword evidence="6" id="KW-0547">Nucleotide-binding</keyword>
<evidence type="ECO:0000313" key="12">
    <source>
        <dbReference type="EMBL" id="CAB3985022.1"/>
    </source>
</evidence>
<keyword evidence="4" id="KW-0597">Phosphoprotein</keyword>
<organism evidence="12 13">
    <name type="scientific">Paramuricea clavata</name>
    <name type="common">Red gorgonian</name>
    <name type="synonym">Violescent sea-whip</name>
    <dbReference type="NCBI Taxonomy" id="317549"/>
    <lineage>
        <taxon>Eukaryota</taxon>
        <taxon>Metazoa</taxon>
        <taxon>Cnidaria</taxon>
        <taxon>Anthozoa</taxon>
        <taxon>Octocorallia</taxon>
        <taxon>Malacalcyonacea</taxon>
        <taxon>Plexauridae</taxon>
        <taxon>Paramuricea</taxon>
    </lineage>
</organism>
<keyword evidence="7 12" id="KW-0418">Kinase</keyword>
<evidence type="ECO:0000256" key="8">
    <source>
        <dbReference type="ARBA" id="ARBA00022840"/>
    </source>
</evidence>
<evidence type="ECO:0000256" key="1">
    <source>
        <dbReference type="ARBA" id="ARBA00006692"/>
    </source>
</evidence>
<comment type="caution">
    <text evidence="12">The sequence shown here is derived from an EMBL/GenBank/DDBJ whole genome shotgun (WGS) entry which is preliminary data.</text>
</comment>
<dbReference type="Proteomes" id="UP001152795">
    <property type="component" value="Unassembled WGS sequence"/>
</dbReference>
<dbReference type="Pfam" id="PF00069">
    <property type="entry name" value="Pkinase"/>
    <property type="match status" value="1"/>
</dbReference>
<protein>
    <recommendedName>
        <fullName evidence="2">non-specific serine/threonine protein kinase</fullName>
        <ecNumber evidence="2">2.7.11.1</ecNumber>
    </recommendedName>
</protein>
<keyword evidence="5" id="KW-0808">Transferase</keyword>
<keyword evidence="3" id="KW-0723">Serine/threonine-protein kinase</keyword>
<dbReference type="EMBL" id="CACRXK020000817">
    <property type="protein sequence ID" value="CAB3985022.1"/>
    <property type="molecule type" value="Genomic_DNA"/>
</dbReference>
<reference evidence="12" key="1">
    <citation type="submission" date="2020-04" db="EMBL/GenBank/DDBJ databases">
        <authorList>
            <person name="Alioto T."/>
            <person name="Alioto T."/>
            <person name="Gomez Garrido J."/>
        </authorList>
    </citation>
    <scope>NUCLEOTIDE SEQUENCE</scope>
    <source>
        <strain evidence="12">A484AB</strain>
    </source>
</reference>
<keyword evidence="8" id="KW-0067">ATP-binding</keyword>
<dbReference type="Gene3D" id="3.30.200.20">
    <property type="entry name" value="Phosphorylase Kinase, domain 1"/>
    <property type="match status" value="1"/>
</dbReference>
<dbReference type="InterPro" id="IPR027442">
    <property type="entry name" value="MAPKAPK_C"/>
</dbReference>
<dbReference type="GO" id="GO:0005524">
    <property type="term" value="F:ATP binding"/>
    <property type="evidence" value="ECO:0007669"/>
    <property type="project" value="UniProtKB-KW"/>
</dbReference>
<dbReference type="PANTHER" id="PTHR24349">
    <property type="entry name" value="SERINE/THREONINE-PROTEIN KINASE"/>
    <property type="match status" value="1"/>
</dbReference>
<evidence type="ECO:0000256" key="2">
    <source>
        <dbReference type="ARBA" id="ARBA00012513"/>
    </source>
</evidence>
<dbReference type="SUPFAM" id="SSF56112">
    <property type="entry name" value="Protein kinase-like (PK-like)"/>
    <property type="match status" value="1"/>
</dbReference>
<evidence type="ECO:0000256" key="7">
    <source>
        <dbReference type="ARBA" id="ARBA00022777"/>
    </source>
</evidence>
<dbReference type="GO" id="GO:0004674">
    <property type="term" value="F:protein serine/threonine kinase activity"/>
    <property type="evidence" value="ECO:0007669"/>
    <property type="project" value="UniProtKB-KW"/>
</dbReference>
<comment type="similarity">
    <text evidence="1">Belongs to the protein kinase superfamily. CAMK Ser/Thr protein kinase family.</text>
</comment>
<gene>
    <name evidence="12" type="ORF">PACLA_8A078386</name>
</gene>
<dbReference type="Gene3D" id="4.10.1170.10">
    <property type="entry name" value="MAP kinase activated protein kinase 2"/>
    <property type="match status" value="1"/>
</dbReference>
<dbReference type="AlphaFoldDB" id="A0A6S7G7S1"/>
<proteinExistence type="inferred from homology"/>
<dbReference type="OrthoDB" id="40902at2759"/>
<evidence type="ECO:0000256" key="4">
    <source>
        <dbReference type="ARBA" id="ARBA00022553"/>
    </source>
</evidence>
<comment type="catalytic activity">
    <reaction evidence="10">
        <text>L-seryl-[protein] + ATP = O-phospho-L-seryl-[protein] + ADP + H(+)</text>
        <dbReference type="Rhea" id="RHEA:17989"/>
        <dbReference type="Rhea" id="RHEA-COMP:9863"/>
        <dbReference type="Rhea" id="RHEA-COMP:11604"/>
        <dbReference type="ChEBI" id="CHEBI:15378"/>
        <dbReference type="ChEBI" id="CHEBI:29999"/>
        <dbReference type="ChEBI" id="CHEBI:30616"/>
        <dbReference type="ChEBI" id="CHEBI:83421"/>
        <dbReference type="ChEBI" id="CHEBI:456216"/>
        <dbReference type="EC" id="2.7.11.1"/>
    </reaction>
</comment>
<dbReference type="SMART" id="SM00220">
    <property type="entry name" value="S_TKc"/>
    <property type="match status" value="1"/>
</dbReference>
<dbReference type="EC" id="2.7.11.1" evidence="2"/>
<accession>A0A6S7G7S1</accession>
<dbReference type="InterPro" id="IPR008271">
    <property type="entry name" value="Ser/Thr_kinase_AS"/>
</dbReference>
<evidence type="ECO:0000256" key="9">
    <source>
        <dbReference type="ARBA" id="ARBA00047899"/>
    </source>
</evidence>
<keyword evidence="13" id="KW-1185">Reference proteome</keyword>
<evidence type="ECO:0000256" key="5">
    <source>
        <dbReference type="ARBA" id="ARBA00022679"/>
    </source>
</evidence>
<evidence type="ECO:0000256" key="6">
    <source>
        <dbReference type="ARBA" id="ARBA00022741"/>
    </source>
</evidence>
<dbReference type="InterPro" id="IPR050205">
    <property type="entry name" value="CDPK_Ser/Thr_kinases"/>
</dbReference>
<dbReference type="InterPro" id="IPR011009">
    <property type="entry name" value="Kinase-like_dom_sf"/>
</dbReference>
<dbReference type="PROSITE" id="PS00108">
    <property type="entry name" value="PROTEIN_KINASE_ST"/>
    <property type="match status" value="1"/>
</dbReference>
<evidence type="ECO:0000256" key="3">
    <source>
        <dbReference type="ARBA" id="ARBA00022527"/>
    </source>
</evidence>
<feature type="domain" description="Protein kinase" evidence="11">
    <location>
        <begin position="24"/>
        <end position="306"/>
    </location>
</feature>
<evidence type="ECO:0000259" key="11">
    <source>
        <dbReference type="PROSITE" id="PS50011"/>
    </source>
</evidence>
<evidence type="ECO:0000313" key="13">
    <source>
        <dbReference type="Proteomes" id="UP001152795"/>
    </source>
</evidence>
<evidence type="ECO:0000256" key="10">
    <source>
        <dbReference type="ARBA" id="ARBA00048679"/>
    </source>
</evidence>
<comment type="catalytic activity">
    <reaction evidence="9">
        <text>L-threonyl-[protein] + ATP = O-phospho-L-threonyl-[protein] + ADP + H(+)</text>
        <dbReference type="Rhea" id="RHEA:46608"/>
        <dbReference type="Rhea" id="RHEA-COMP:11060"/>
        <dbReference type="Rhea" id="RHEA-COMP:11605"/>
        <dbReference type="ChEBI" id="CHEBI:15378"/>
        <dbReference type="ChEBI" id="CHEBI:30013"/>
        <dbReference type="ChEBI" id="CHEBI:30616"/>
        <dbReference type="ChEBI" id="CHEBI:61977"/>
        <dbReference type="ChEBI" id="CHEBI:456216"/>
        <dbReference type="EC" id="2.7.11.1"/>
    </reaction>
</comment>
<sequence length="494" mass="56234">MASKIEDTQDVCIKERPIELDYRIHWNKKLGSGISGPVRLCTNKETGKMFAMKCLTDSTRSRQEAKVHFMCSGHRNIVNVVDVYANAMALPGETRPIARIFLIMELMEGGELFEKIRNHVRFTEKEAREVAKQIGVGLHHIHSFNVAHRDLKPENLLLKENTESIHVKIADFGFAKVDRGDLITPQFTPYYASPQVLEAQRYLRAQKSGKYPYLKKPYTYDKTCDLWSLGVIIYVMLCGYPPFYSEVPSKQMSHGMRRKIAAGEYDFPDKEWSKVSKQAKDCINRLLCVEPNRRMTIDEFLEHGWIQNDNIPDTVLFTPKIIADDGAFKDVMDGHAAELTNMRLASKQIRLKPIELSKNPIIMKRKAFHVANNENSKDKVKLKSNEEDEGTTVLSQQDNSQFSLLAAKALRDIIAFCLMMKPVHPNIIQESYTGDKLTGLVLDALQKTQGNQAIENAFITESWDGKKFTSSVNKSRLAKTLSEIMLQAERVSTL</sequence>
<dbReference type="Gene3D" id="1.10.510.10">
    <property type="entry name" value="Transferase(Phosphotransferase) domain 1"/>
    <property type="match status" value="1"/>
</dbReference>